<gene>
    <name evidence="3" type="ORF">PTTT1_LOCUS25952</name>
</gene>
<accession>A0A8J9SN49</accession>
<feature type="region of interest" description="Disordered" evidence="1">
    <location>
        <begin position="150"/>
        <end position="170"/>
    </location>
</feature>
<organism evidence="3">
    <name type="scientific">Phaeodactylum tricornutum</name>
    <name type="common">Diatom</name>
    <dbReference type="NCBI Taxonomy" id="2850"/>
    <lineage>
        <taxon>Eukaryota</taxon>
        <taxon>Sar</taxon>
        <taxon>Stramenopiles</taxon>
        <taxon>Ochrophyta</taxon>
        <taxon>Bacillariophyta</taxon>
        <taxon>Bacillariophyceae</taxon>
        <taxon>Bacillariophycidae</taxon>
        <taxon>Naviculales</taxon>
        <taxon>Phaeodactylaceae</taxon>
        <taxon>Phaeodactylum</taxon>
    </lineage>
</organism>
<evidence type="ECO:0000256" key="1">
    <source>
        <dbReference type="SAM" id="MobiDB-lite"/>
    </source>
</evidence>
<feature type="compositionally biased region" description="Polar residues" evidence="1">
    <location>
        <begin position="29"/>
        <end position="39"/>
    </location>
</feature>
<feature type="region of interest" description="Disordered" evidence="1">
    <location>
        <begin position="1"/>
        <end position="39"/>
    </location>
</feature>
<dbReference type="Pfam" id="PF20710">
    <property type="entry name" value="DUF6824"/>
    <property type="match status" value="1"/>
</dbReference>
<feature type="compositionally biased region" description="Basic and acidic residues" evidence="1">
    <location>
        <begin position="16"/>
        <end position="28"/>
    </location>
</feature>
<evidence type="ECO:0000259" key="2">
    <source>
        <dbReference type="Pfam" id="PF20710"/>
    </source>
</evidence>
<dbReference type="AlphaFoldDB" id="A0A8J9SN49"/>
<dbReference type="Proteomes" id="UP000836788">
    <property type="component" value="Chromosome 2"/>
</dbReference>
<feature type="compositionally biased region" description="Polar residues" evidence="1">
    <location>
        <begin position="150"/>
        <end position="159"/>
    </location>
</feature>
<dbReference type="EMBL" id="OU594943">
    <property type="protein sequence ID" value="CAG9284439.1"/>
    <property type="molecule type" value="Genomic_DNA"/>
</dbReference>
<protein>
    <recommendedName>
        <fullName evidence="2">DUF6824 domain-containing protein</fullName>
    </recommendedName>
</protein>
<feature type="region of interest" description="Disordered" evidence="1">
    <location>
        <begin position="354"/>
        <end position="381"/>
    </location>
</feature>
<dbReference type="InterPro" id="IPR049227">
    <property type="entry name" value="DUF6824"/>
</dbReference>
<feature type="domain" description="DUF6824" evidence="2">
    <location>
        <begin position="277"/>
        <end position="360"/>
    </location>
</feature>
<name>A0A8J9SN49_PHATR</name>
<proteinExistence type="predicted"/>
<reference evidence="3" key="1">
    <citation type="submission" date="2022-02" db="EMBL/GenBank/DDBJ databases">
        <authorList>
            <person name="Giguere J D."/>
        </authorList>
    </citation>
    <scope>NUCLEOTIDE SEQUENCE</scope>
    <source>
        <strain evidence="3">CCAP 1055/1</strain>
    </source>
</reference>
<sequence>MIEVMPLTSIVSSQAKDGESGKDSRRMPDTTSSASKEFSSAVLSRLFQSNDSTTELLRDQLFKSGDSAEFLSTSLKSEDPFKSGTYVSKLLNSGESKKLPPPFGSFVRTASDILKSTASTVTSRMPDIFASSDWTNKLAPKHVDVDVSSVFQSEQSQRSIGDPDKEREKRKISDIAATALPTPVPSFGSRKTDWDALYQAQLPGSKGVATTLKKQPVASVLEKTPAPLAAVSGPIVTEIQPTVPVSASANNKAKEMSNKRKRNETVERVYTLPTDLDVLMGRGGRTNNHGGNKRYLAKKEEIQQRYMEASKQDKTGISQELVDAVHEWGGRFLKMDESLDRWYEVENIVARKKASQTLREINTPDERASKRAKYASNSPTR</sequence>
<feature type="compositionally biased region" description="Basic and acidic residues" evidence="1">
    <location>
        <begin position="161"/>
        <end position="170"/>
    </location>
</feature>
<evidence type="ECO:0000313" key="3">
    <source>
        <dbReference type="EMBL" id="CAG9284439.1"/>
    </source>
</evidence>